<accession>A0A7C3UX47</accession>
<keyword evidence="4" id="KW-0479">Metal-binding</keyword>
<dbReference type="InterPro" id="IPR036264">
    <property type="entry name" value="Bact_exopeptidase_dim_dom"/>
</dbReference>
<dbReference type="SUPFAM" id="SSF55031">
    <property type="entry name" value="Bacterial exopeptidase dimerisation domain"/>
    <property type="match status" value="1"/>
</dbReference>
<gene>
    <name evidence="9" type="ORF">ENX07_05890</name>
</gene>
<evidence type="ECO:0000256" key="2">
    <source>
        <dbReference type="ARBA" id="ARBA00001947"/>
    </source>
</evidence>
<dbReference type="InterPro" id="IPR050072">
    <property type="entry name" value="Peptidase_M20A"/>
</dbReference>
<evidence type="ECO:0000256" key="4">
    <source>
        <dbReference type="ARBA" id="ARBA00022723"/>
    </source>
</evidence>
<keyword evidence="6" id="KW-0862">Zinc</keyword>
<keyword evidence="5 9" id="KW-0378">Hydrolase</keyword>
<dbReference type="AlphaFoldDB" id="A0A7C3UX47"/>
<dbReference type="PANTHER" id="PTHR43808">
    <property type="entry name" value="ACETYLORNITHINE DEACETYLASE"/>
    <property type="match status" value="1"/>
</dbReference>
<evidence type="ECO:0000256" key="3">
    <source>
        <dbReference type="ARBA" id="ARBA00006247"/>
    </source>
</evidence>
<dbReference type="Gene3D" id="3.30.70.360">
    <property type="match status" value="1"/>
</dbReference>
<evidence type="ECO:0000256" key="6">
    <source>
        <dbReference type="ARBA" id="ARBA00022833"/>
    </source>
</evidence>
<feature type="domain" description="Peptidase M20 dimerisation" evidence="8">
    <location>
        <begin position="196"/>
        <end position="303"/>
    </location>
</feature>
<reference evidence="9" key="1">
    <citation type="journal article" date="2020" name="mSystems">
        <title>Genome- and Community-Level Interaction Insights into Carbon Utilization and Element Cycling Functions of Hydrothermarchaeota in Hydrothermal Sediment.</title>
        <authorList>
            <person name="Zhou Z."/>
            <person name="Liu Y."/>
            <person name="Xu W."/>
            <person name="Pan J."/>
            <person name="Luo Z.H."/>
            <person name="Li M."/>
        </authorList>
    </citation>
    <scope>NUCLEOTIDE SEQUENCE [LARGE SCALE GENOMIC DNA]</scope>
    <source>
        <strain evidence="9">SpSt-906</strain>
    </source>
</reference>
<dbReference type="Gene3D" id="3.40.630.10">
    <property type="entry name" value="Zn peptidases"/>
    <property type="match status" value="2"/>
</dbReference>
<evidence type="ECO:0000256" key="7">
    <source>
        <dbReference type="ARBA" id="ARBA00023285"/>
    </source>
</evidence>
<name>A0A7C3UX47_UNCW3</name>
<evidence type="ECO:0000313" key="9">
    <source>
        <dbReference type="EMBL" id="HGE99582.1"/>
    </source>
</evidence>
<proteinExistence type="inferred from homology"/>
<evidence type="ECO:0000256" key="1">
    <source>
        <dbReference type="ARBA" id="ARBA00001941"/>
    </source>
</evidence>
<comment type="cofactor">
    <cofactor evidence="2">
        <name>Zn(2+)</name>
        <dbReference type="ChEBI" id="CHEBI:29105"/>
    </cofactor>
</comment>
<dbReference type="Pfam" id="PF07687">
    <property type="entry name" value="M20_dimer"/>
    <property type="match status" value="1"/>
</dbReference>
<organism evidence="9">
    <name type="scientific">candidate division WOR-3 bacterium</name>
    <dbReference type="NCBI Taxonomy" id="2052148"/>
    <lineage>
        <taxon>Bacteria</taxon>
        <taxon>Bacteria division WOR-3</taxon>
    </lineage>
</organism>
<dbReference type="NCBIfam" id="TIGR01910">
    <property type="entry name" value="DapE-ArgE"/>
    <property type="match status" value="1"/>
</dbReference>
<sequence length="404" mass="45774">MEEIFKKIESFREDMVFLQKELTARPAIGPENGGKGEMEKAIFLKGFIKEIGLNYEEYNAFDERINGERPNLRVNLSGEDESKTFWIITHLDVVPAGNLSLWQSDPFSAVVKDGKIYGRGTEDNQQEMVASLFALKALKDLNKKPTCTVSLLFVADEETGSRFGMGYLLNNFSLFRKEDLILVPDAGNRDGSLIEIAEKTILWLKFLVKGKQTHASTPDDGLNAHRLGARFLLLLDKELHRRFKKRNRLFNPPFSTFEPTKKEANCPNINTIPGEDVFYFDCRLLPEYHPDEITGFIEELKEDFQKRYGGEISYEVVMKGEVAPQTPPDVEVVKRLRKAIKMVYPINPKLGGIGGGTVAALLRKRGFPCCVWGKNEGQAHQANEYCLIDNMVNDCKVYTAYALL</sequence>
<dbReference type="EMBL" id="DTMQ01000039">
    <property type="protein sequence ID" value="HGE99582.1"/>
    <property type="molecule type" value="Genomic_DNA"/>
</dbReference>
<dbReference type="SUPFAM" id="SSF53187">
    <property type="entry name" value="Zn-dependent exopeptidases"/>
    <property type="match status" value="1"/>
</dbReference>
<dbReference type="GO" id="GO:0046872">
    <property type="term" value="F:metal ion binding"/>
    <property type="evidence" value="ECO:0007669"/>
    <property type="project" value="UniProtKB-KW"/>
</dbReference>
<keyword evidence="7" id="KW-0170">Cobalt</keyword>
<evidence type="ECO:0000259" key="8">
    <source>
        <dbReference type="Pfam" id="PF07687"/>
    </source>
</evidence>
<dbReference type="GO" id="GO:0016787">
    <property type="term" value="F:hydrolase activity"/>
    <property type="evidence" value="ECO:0007669"/>
    <property type="project" value="UniProtKB-KW"/>
</dbReference>
<protein>
    <submittedName>
        <fullName evidence="9">M20 family metallo-hydrolase</fullName>
    </submittedName>
</protein>
<dbReference type="PANTHER" id="PTHR43808:SF32">
    <property type="entry name" value="ARGE_DAPE-RELATED DEACYLASE"/>
    <property type="match status" value="1"/>
</dbReference>
<dbReference type="NCBIfam" id="NF010589">
    <property type="entry name" value="PRK13983.1"/>
    <property type="match status" value="1"/>
</dbReference>
<dbReference type="InterPro" id="IPR010182">
    <property type="entry name" value="ArgE/DapE"/>
</dbReference>
<comment type="caution">
    <text evidence="9">The sequence shown here is derived from an EMBL/GenBank/DDBJ whole genome shotgun (WGS) entry which is preliminary data.</text>
</comment>
<dbReference type="InterPro" id="IPR011650">
    <property type="entry name" value="Peptidase_M20_dimer"/>
</dbReference>
<dbReference type="Pfam" id="PF01546">
    <property type="entry name" value="Peptidase_M20"/>
    <property type="match status" value="1"/>
</dbReference>
<dbReference type="InterPro" id="IPR002933">
    <property type="entry name" value="Peptidase_M20"/>
</dbReference>
<evidence type="ECO:0000256" key="5">
    <source>
        <dbReference type="ARBA" id="ARBA00022801"/>
    </source>
</evidence>
<comment type="cofactor">
    <cofactor evidence="1">
        <name>Co(2+)</name>
        <dbReference type="ChEBI" id="CHEBI:48828"/>
    </cofactor>
</comment>
<comment type="similarity">
    <text evidence="3">Belongs to the peptidase M20A family.</text>
</comment>